<feature type="transmembrane region" description="Helical" evidence="8">
    <location>
        <begin position="1106"/>
        <end position="1130"/>
    </location>
</feature>
<evidence type="ECO:0000256" key="8">
    <source>
        <dbReference type="SAM" id="Phobius"/>
    </source>
</evidence>
<dbReference type="InterPro" id="IPR011050">
    <property type="entry name" value="Pectin_lyase_fold/virulence"/>
</dbReference>
<proteinExistence type="predicted"/>
<dbReference type="Pfam" id="PF13229">
    <property type="entry name" value="Beta_helix"/>
    <property type="match status" value="2"/>
</dbReference>
<feature type="transmembrane region" description="Helical" evidence="8">
    <location>
        <begin position="994"/>
        <end position="1011"/>
    </location>
</feature>
<dbReference type="Proteomes" id="UP001190700">
    <property type="component" value="Unassembled WGS sequence"/>
</dbReference>
<comment type="subcellular location">
    <subcellularLocation>
        <location evidence="1">Cell envelope</location>
    </subcellularLocation>
    <subcellularLocation>
        <location evidence="2">Cell outer membrane</location>
    </subcellularLocation>
    <subcellularLocation>
        <location evidence="3">Secreted</location>
    </subcellularLocation>
</comment>
<feature type="transmembrane region" description="Helical" evidence="8">
    <location>
        <begin position="1462"/>
        <end position="1487"/>
    </location>
</feature>
<evidence type="ECO:0000256" key="6">
    <source>
        <dbReference type="ARBA" id="ARBA00023136"/>
    </source>
</evidence>
<keyword evidence="7" id="KW-0998">Cell outer membrane</keyword>
<feature type="transmembrane region" description="Helical" evidence="8">
    <location>
        <begin position="1048"/>
        <end position="1073"/>
    </location>
</feature>
<sequence length="1586" mass="168946">TYGGVVYVYPGSTLTITNSTISDNTASFYGGVAYIDEGSTLIITNSAIRGNSASSYGGVAYIYEGSTLTITNSTISDNSAAIGGAVAIQRGFMEVRSSTFSKNRAQEGGGAIAATRQSSLFLHQDVIFEQNTAGSTGKAHLTRALLSGVHPCGGALYCALNSIVRFFTLSMLLANTASQGGAVYVTSNSSVHFEAGGWLDGNNALQQGGAVCLGDSAVLSMVGVNVVSNSVDLFVGGGISAGNGSQVLIDQSLVVNNTVSMGSGGGIYGVGATIVVRSNSTVADNEAKVDGGGVCVVDYGTLEMDASSVTGNRAAGNGGGIAVSTGSEAALRNGAVVELNYGGDGGGLAVSEGRISIVDATVRANTAHGFQGFASGVLLDGGAEAEVEGSRFELHPGSALKVVGEAQAMVRSTIFAQNNGTSGGGLWADSSTTVMLDGCSFEYNVAEAGSGGAFYSAGNLTMTASLCVGNTAQQGGSAFLDFALPGQVVEIRDSQFWNNTALGEGAVFYMYERLTESRTATAAQLADLQYAQNSALGGGSIIFWDPDNLTVSPQPPECLSCTEDVASAGNTAGYDSPSGWASRATGLRVAETQAEEAGGYDLVHGIEVEVTDANEQVVTNADLMVKLLNSAGSPCTFTGDGFEQRVVNGSAVFRHNLQLVGAPGDTCLLRVTAELGVEGEVSSGHTAVPLRYCVPGEYPVDGYSSGSQKCMACAANHISFSNDTACLECTEGVTCPGGDTYVVCPGHWLAPNARYCQRHEDPTQCFLDRLYECGVKDACSSVEEEDAVAEDDHADEDECAVGGRNNARTGSGIASVEGLALCDSDAYTEGVMCGGMIQVICAADHFPSALKDSCHQCPSRGAILTQVVLVTAALGAVVVLLLMLCLWASRTDSMRELQKDIVEDIQSGGAQATSNQLVDARNALNLVVGYAQVMGQLTSIYDAEIIPTFIRQFLVPFSLVNLDLDTMLNMRCFSHHFAPFLGSSSFWFAFWQSAATPALLCALFAMAYLYLARLRALRQRPAAEEAPSDMQAKELQAIELQWHREMKAACAGAAIFLCIFVHPGISTLMLQLFNCERVAFDAEDLHTQMWLRADSASECNTTQWRWAVAAASFTVVTYVFGFPILLFASMRRLRRYQKMRMPRQVADRHVDLVQQGVWIPCSENDVVAVQLTGSFHALKLEDLHPQRFSWYGVLNMLLAKKGSPRGEEAMTPSPAPERGILVEAGTEEKAGGLEGGGRITKETLTRLARRWRVKAYMRNAPPVDLYLPRDAFVECGGVDEASFAAAREALEARRSAFLWKRPALVALADCAGNEEGNEEGSVIMTRDGRLIKGVHCYEKKDVGDKGIITMAPVTMLDDPVYSKALGQFFYPFEDACYYWQTVEIIRRLLQTGIVVLVGMIAGENAALVFAVLVSVFALLLHQRYSPFKDDSLDDLALCILVNQFIVQMMLVVFKLTDGASGFVVGLVVFLLQILLLTYAMTLIIPVFRPAFLGLIQKSMRIHKKLGHNYSANSMQRNEAVQRGNETRNFVRNSISNPTFSDQCHQQSQVQPGFDGRIQEISWAPSMPIHDGANESQVPSLSVSFGS</sequence>
<evidence type="ECO:0000256" key="2">
    <source>
        <dbReference type="ARBA" id="ARBA00004442"/>
    </source>
</evidence>
<dbReference type="SMART" id="SM00710">
    <property type="entry name" value="PbH1"/>
    <property type="match status" value="8"/>
</dbReference>
<dbReference type="PANTHER" id="PTHR11319:SF35">
    <property type="entry name" value="OUTER MEMBRANE PROTEIN PMPC-RELATED"/>
    <property type="match status" value="1"/>
</dbReference>
<keyword evidence="4" id="KW-0964">Secreted</keyword>
<keyword evidence="6 8" id="KW-0472">Membrane</keyword>
<feature type="transmembrane region" description="Helical" evidence="8">
    <location>
        <begin position="863"/>
        <end position="889"/>
    </location>
</feature>
<dbReference type="InterPro" id="IPR039448">
    <property type="entry name" value="Beta_helix"/>
</dbReference>
<reference evidence="10 11" key="1">
    <citation type="journal article" date="2015" name="Genome Biol. Evol.">
        <title>Comparative Genomics of a Bacterivorous Green Alga Reveals Evolutionary Causalities and Consequences of Phago-Mixotrophic Mode of Nutrition.</title>
        <authorList>
            <person name="Burns J.A."/>
            <person name="Paasch A."/>
            <person name="Narechania A."/>
            <person name="Kim E."/>
        </authorList>
    </citation>
    <scope>NUCLEOTIDE SEQUENCE [LARGE SCALE GENOMIC DNA]</scope>
    <source>
        <strain evidence="10 11">PLY_AMNH</strain>
    </source>
</reference>
<feature type="transmembrane region" description="Helical" evidence="8">
    <location>
        <begin position="968"/>
        <end position="988"/>
    </location>
</feature>
<feature type="transmembrane region" description="Helical" evidence="8">
    <location>
        <begin position="1432"/>
        <end position="1453"/>
    </location>
</feature>
<dbReference type="InterPro" id="IPR003368">
    <property type="entry name" value="POMP_repeat"/>
</dbReference>
<evidence type="ECO:0000256" key="7">
    <source>
        <dbReference type="ARBA" id="ARBA00023237"/>
    </source>
</evidence>
<feature type="domain" description="Right handed beta helix" evidence="9">
    <location>
        <begin position="360"/>
        <end position="500"/>
    </location>
</feature>
<keyword evidence="11" id="KW-1185">Reference proteome</keyword>
<evidence type="ECO:0000259" key="9">
    <source>
        <dbReference type="Pfam" id="PF13229"/>
    </source>
</evidence>
<dbReference type="GO" id="GO:0005576">
    <property type="term" value="C:extracellular region"/>
    <property type="evidence" value="ECO:0007669"/>
    <property type="project" value="UniProtKB-SubCell"/>
</dbReference>
<evidence type="ECO:0000313" key="10">
    <source>
        <dbReference type="EMBL" id="KAK3236165.1"/>
    </source>
</evidence>
<comment type="caution">
    <text evidence="10">The sequence shown here is derived from an EMBL/GenBank/DDBJ whole genome shotgun (WGS) entry which is preliminary data.</text>
</comment>
<gene>
    <name evidence="10" type="ORF">CYMTET_53677</name>
</gene>
<feature type="domain" description="Right handed beta helix" evidence="9">
    <location>
        <begin position="6"/>
        <end position="131"/>
    </location>
</feature>
<evidence type="ECO:0000256" key="4">
    <source>
        <dbReference type="ARBA" id="ARBA00022525"/>
    </source>
</evidence>
<evidence type="ECO:0000256" key="1">
    <source>
        <dbReference type="ARBA" id="ARBA00004196"/>
    </source>
</evidence>
<evidence type="ECO:0000313" key="11">
    <source>
        <dbReference type="Proteomes" id="UP001190700"/>
    </source>
</evidence>
<accession>A0AAE0BHX2</accession>
<dbReference type="Gene3D" id="2.160.20.20">
    <property type="match status" value="1"/>
</dbReference>
<evidence type="ECO:0000256" key="5">
    <source>
        <dbReference type="ARBA" id="ARBA00022729"/>
    </source>
</evidence>
<protein>
    <recommendedName>
        <fullName evidence="9">Right handed beta helix domain-containing protein</fullName>
    </recommendedName>
</protein>
<dbReference type="EMBL" id="LGRX02035147">
    <property type="protein sequence ID" value="KAK3236165.1"/>
    <property type="molecule type" value="Genomic_DNA"/>
</dbReference>
<keyword evidence="8" id="KW-1133">Transmembrane helix</keyword>
<feature type="transmembrane region" description="Helical" evidence="8">
    <location>
        <begin position="1393"/>
        <end position="1420"/>
    </location>
</feature>
<dbReference type="NCBIfam" id="TIGR01376">
    <property type="entry name" value="POMP_repeat"/>
    <property type="match status" value="1"/>
</dbReference>
<name>A0AAE0BHX2_9CHLO</name>
<keyword evidence="8" id="KW-0812">Transmembrane</keyword>
<dbReference type="SUPFAM" id="SSF51126">
    <property type="entry name" value="Pectin lyase-like"/>
    <property type="match status" value="3"/>
</dbReference>
<dbReference type="PANTHER" id="PTHR11319">
    <property type="entry name" value="G PROTEIN-COUPLED RECEPTOR-RELATED"/>
    <property type="match status" value="1"/>
</dbReference>
<feature type="non-terminal residue" evidence="10">
    <location>
        <position position="1"/>
    </location>
</feature>
<dbReference type="InterPro" id="IPR006626">
    <property type="entry name" value="PbH1"/>
</dbReference>
<organism evidence="10 11">
    <name type="scientific">Cymbomonas tetramitiformis</name>
    <dbReference type="NCBI Taxonomy" id="36881"/>
    <lineage>
        <taxon>Eukaryota</taxon>
        <taxon>Viridiplantae</taxon>
        <taxon>Chlorophyta</taxon>
        <taxon>Pyramimonadophyceae</taxon>
        <taxon>Pyramimonadales</taxon>
        <taxon>Pyramimonadaceae</taxon>
        <taxon>Cymbomonas</taxon>
    </lineage>
</organism>
<evidence type="ECO:0000256" key="3">
    <source>
        <dbReference type="ARBA" id="ARBA00004613"/>
    </source>
</evidence>
<keyword evidence="5" id="KW-0732">Signal</keyword>
<dbReference type="InterPro" id="IPR012332">
    <property type="entry name" value="Autotransporter_pectin_lyase_C"/>
</dbReference>